<evidence type="ECO:0000313" key="4">
    <source>
        <dbReference type="Proteomes" id="UP000231638"/>
    </source>
</evidence>
<dbReference type="InterPro" id="IPR029787">
    <property type="entry name" value="Nucleotide_cyclase"/>
</dbReference>
<dbReference type="EMBL" id="DLUG01000042">
    <property type="protein sequence ID" value="DAB37114.1"/>
    <property type="molecule type" value="Genomic_DNA"/>
</dbReference>
<dbReference type="STRING" id="366522.GCA_001548055_00004"/>
<name>A0A2D3WHC4_9BACT</name>
<dbReference type="CDD" id="cd01948">
    <property type="entry name" value="EAL"/>
    <property type="match status" value="1"/>
</dbReference>
<proteinExistence type="predicted"/>
<dbReference type="Proteomes" id="UP000231638">
    <property type="component" value="Unassembled WGS sequence"/>
</dbReference>
<feature type="domain" description="EAL" evidence="2">
    <location>
        <begin position="224"/>
        <end position="471"/>
    </location>
</feature>
<keyword evidence="1" id="KW-0472">Membrane</keyword>
<dbReference type="InterPro" id="IPR050706">
    <property type="entry name" value="Cyclic-di-GMP_PDE-like"/>
</dbReference>
<dbReference type="SUPFAM" id="SSF55073">
    <property type="entry name" value="Nucleotide cyclase"/>
    <property type="match status" value="1"/>
</dbReference>
<dbReference type="PANTHER" id="PTHR33121:SF79">
    <property type="entry name" value="CYCLIC DI-GMP PHOSPHODIESTERASE PDED-RELATED"/>
    <property type="match status" value="1"/>
</dbReference>
<dbReference type="AlphaFoldDB" id="A0A2D3WHC4"/>
<dbReference type="PROSITE" id="PS50883">
    <property type="entry name" value="EAL"/>
    <property type="match status" value="1"/>
</dbReference>
<dbReference type="Gene3D" id="3.20.20.450">
    <property type="entry name" value="EAL domain"/>
    <property type="match status" value="1"/>
</dbReference>
<sequence length="471" mass="55769">MLYSEKKERENRFITALKIAFPFLLLLGIFFHASQLFKHDTLNFILLILLIPVYVYYTVYLIYYGFQTTLIDPITKTFNRTKILSKIEKIKQKDQTLIVLLHVKNLSDINDRYGFNNGDSVLKKLIEKLQAFLTEHHLKNVPIGRYSNSMFLFYTRYPSLELKHFMMLFTKSIQNVGIDNIEVKIDFAMIGAHYDESTENIIEKLILLSEETDKKEEKTIVLKPDAMNKMIVHAIQENRLFFKYQPCVKYDDRSQKLYEILTRIDLQEQGILSKQQIQRIVNHAGYEKEFDEKVFGLLLEELKPLLEQTDALFCIEISPVSLRNTAFKRYLQMLFKRLKIDPNRFILEIIEKKSYEEMGRFNEIVKSYRELGFKIALGNFGGNNASIEYLKYLTIDWIKFDIEFTKNIEADTYRILLKHYIELARSLHIRTMIKFVDKKALFDKAKAYEPDFIQGFYISKPKTIGEIDEIR</sequence>
<feature type="transmembrane region" description="Helical" evidence="1">
    <location>
        <begin position="44"/>
        <end position="66"/>
    </location>
</feature>
<dbReference type="InterPro" id="IPR043128">
    <property type="entry name" value="Rev_trsase/Diguanyl_cyclase"/>
</dbReference>
<dbReference type="PANTHER" id="PTHR33121">
    <property type="entry name" value="CYCLIC DI-GMP PHOSPHODIESTERASE PDEF"/>
    <property type="match status" value="1"/>
</dbReference>
<reference evidence="3 4" key="1">
    <citation type="journal article" date="2017" name="Front. Microbiol.">
        <title>Comparative Genomic Analysis of the Class Epsilonproteobacteria and Proposed Reclassification to Epsilonbacteraeota (phyl. nov.).</title>
        <authorList>
            <person name="Waite D.W."/>
            <person name="Vanwonterghem I."/>
            <person name="Rinke C."/>
            <person name="Parks D.H."/>
            <person name="Zhang Y."/>
            <person name="Takai K."/>
            <person name="Sievert S.M."/>
            <person name="Simon J."/>
            <person name="Campbell B.J."/>
            <person name="Hanson T.E."/>
            <person name="Woyke T."/>
            <person name="Klotz M.G."/>
            <person name="Hugenholtz P."/>
        </authorList>
    </citation>
    <scope>NUCLEOTIDE SEQUENCE [LARGE SCALE GENOMIC DNA]</scope>
    <source>
        <strain evidence="3">UBA11420</strain>
    </source>
</reference>
<gene>
    <name evidence="3" type="ORF">CFH80_01315</name>
</gene>
<feature type="transmembrane region" description="Helical" evidence="1">
    <location>
        <begin position="12"/>
        <end position="32"/>
    </location>
</feature>
<evidence type="ECO:0000256" key="1">
    <source>
        <dbReference type="SAM" id="Phobius"/>
    </source>
</evidence>
<comment type="caution">
    <text evidence="3">The sequence shown here is derived from an EMBL/GenBank/DDBJ whole genome shotgun (WGS) entry which is preliminary data.</text>
</comment>
<dbReference type="SMART" id="SM00052">
    <property type="entry name" value="EAL"/>
    <property type="match status" value="1"/>
</dbReference>
<keyword evidence="1" id="KW-0812">Transmembrane</keyword>
<dbReference type="InterPro" id="IPR035919">
    <property type="entry name" value="EAL_sf"/>
</dbReference>
<organism evidence="3 4">
    <name type="scientific">Sulfurospirillum cavolei</name>
    <dbReference type="NCBI Taxonomy" id="366522"/>
    <lineage>
        <taxon>Bacteria</taxon>
        <taxon>Pseudomonadati</taxon>
        <taxon>Campylobacterota</taxon>
        <taxon>Epsilonproteobacteria</taxon>
        <taxon>Campylobacterales</taxon>
        <taxon>Sulfurospirillaceae</taxon>
        <taxon>Sulfurospirillum</taxon>
    </lineage>
</organism>
<keyword evidence="1" id="KW-1133">Transmembrane helix</keyword>
<evidence type="ECO:0000313" key="3">
    <source>
        <dbReference type="EMBL" id="DAB37114.1"/>
    </source>
</evidence>
<protein>
    <recommendedName>
        <fullName evidence="2">EAL domain-containing protein</fullName>
    </recommendedName>
</protein>
<dbReference type="GO" id="GO:0071111">
    <property type="term" value="F:cyclic-guanylate-specific phosphodiesterase activity"/>
    <property type="evidence" value="ECO:0007669"/>
    <property type="project" value="InterPro"/>
</dbReference>
<accession>A0A2D3WHC4</accession>
<dbReference type="SUPFAM" id="SSF141868">
    <property type="entry name" value="EAL domain-like"/>
    <property type="match status" value="1"/>
</dbReference>
<dbReference type="Pfam" id="PF00990">
    <property type="entry name" value="GGDEF"/>
    <property type="match status" value="1"/>
</dbReference>
<dbReference type="InterPro" id="IPR000160">
    <property type="entry name" value="GGDEF_dom"/>
</dbReference>
<evidence type="ECO:0000259" key="2">
    <source>
        <dbReference type="PROSITE" id="PS50883"/>
    </source>
</evidence>
<dbReference type="Gene3D" id="3.30.70.270">
    <property type="match status" value="1"/>
</dbReference>
<dbReference type="InterPro" id="IPR001633">
    <property type="entry name" value="EAL_dom"/>
</dbReference>
<dbReference type="Pfam" id="PF00563">
    <property type="entry name" value="EAL"/>
    <property type="match status" value="1"/>
</dbReference>